<evidence type="ECO:0000256" key="1">
    <source>
        <dbReference type="SAM" id="MobiDB-lite"/>
    </source>
</evidence>
<evidence type="ECO:0000313" key="5">
    <source>
        <dbReference type="Proteomes" id="UP001500784"/>
    </source>
</evidence>
<evidence type="ECO:0000256" key="2">
    <source>
        <dbReference type="SAM" id="Phobius"/>
    </source>
</evidence>
<evidence type="ECO:0000259" key="3">
    <source>
        <dbReference type="Pfam" id="PF01471"/>
    </source>
</evidence>
<keyword evidence="5" id="KW-1185">Reference proteome</keyword>
<reference evidence="4 5" key="1">
    <citation type="journal article" date="2019" name="Int. J. Syst. Evol. Microbiol.">
        <title>The Global Catalogue of Microorganisms (GCM) 10K type strain sequencing project: providing services to taxonomists for standard genome sequencing and annotation.</title>
        <authorList>
            <consortium name="The Broad Institute Genomics Platform"/>
            <consortium name="The Broad Institute Genome Sequencing Center for Infectious Disease"/>
            <person name="Wu L."/>
            <person name="Ma J."/>
        </authorList>
    </citation>
    <scope>NUCLEOTIDE SEQUENCE [LARGE SCALE GENOMIC DNA]</scope>
    <source>
        <strain evidence="4 5">JCM 13316</strain>
    </source>
</reference>
<dbReference type="Proteomes" id="UP001500784">
    <property type="component" value="Unassembled WGS sequence"/>
</dbReference>
<feature type="transmembrane region" description="Helical" evidence="2">
    <location>
        <begin position="28"/>
        <end position="48"/>
    </location>
</feature>
<keyword evidence="2" id="KW-0812">Transmembrane</keyword>
<proteinExistence type="predicted"/>
<dbReference type="Gene3D" id="2.40.420.20">
    <property type="match status" value="1"/>
</dbReference>
<evidence type="ECO:0000313" key="4">
    <source>
        <dbReference type="EMBL" id="GAA1914075.1"/>
    </source>
</evidence>
<dbReference type="SUPFAM" id="SSF47090">
    <property type="entry name" value="PGBD-like"/>
    <property type="match status" value="1"/>
</dbReference>
<dbReference type="InterPro" id="IPR036366">
    <property type="entry name" value="PGBDSf"/>
</dbReference>
<organism evidence="4 5">
    <name type="scientific">Arthrobacter gandavensis</name>
    <dbReference type="NCBI Taxonomy" id="169960"/>
    <lineage>
        <taxon>Bacteria</taxon>
        <taxon>Bacillati</taxon>
        <taxon>Actinomycetota</taxon>
        <taxon>Actinomycetes</taxon>
        <taxon>Micrococcales</taxon>
        <taxon>Micrococcaceae</taxon>
        <taxon>Arthrobacter</taxon>
    </lineage>
</organism>
<dbReference type="Gene3D" id="1.10.101.10">
    <property type="entry name" value="PGBD-like superfamily/PGBD"/>
    <property type="match status" value="1"/>
</dbReference>
<dbReference type="RefSeq" id="WP_152226853.1">
    <property type="nucleotide sequence ID" value="NZ_BAAALV010000002.1"/>
</dbReference>
<protein>
    <submittedName>
        <fullName evidence="4">Peptidoglycan-binding protein</fullName>
    </submittedName>
</protein>
<feature type="compositionally biased region" description="Low complexity" evidence="1">
    <location>
        <begin position="90"/>
        <end position="100"/>
    </location>
</feature>
<gene>
    <name evidence="4" type="ORF">GCM10009688_18710</name>
</gene>
<feature type="compositionally biased region" description="Polar residues" evidence="1">
    <location>
        <begin position="1"/>
        <end position="10"/>
    </location>
</feature>
<dbReference type="InterPro" id="IPR036365">
    <property type="entry name" value="PGBD-like_sf"/>
</dbReference>
<feature type="region of interest" description="Disordered" evidence="1">
    <location>
        <begin position="85"/>
        <end position="104"/>
    </location>
</feature>
<comment type="caution">
    <text evidence="4">The sequence shown here is derived from an EMBL/GenBank/DDBJ whole genome shotgun (WGS) entry which is preliminary data.</text>
</comment>
<feature type="domain" description="Peptidoglycan binding-like" evidence="3">
    <location>
        <begin position="143"/>
        <end position="191"/>
    </location>
</feature>
<accession>A0ABN2P6R5</accession>
<dbReference type="InterPro" id="IPR002477">
    <property type="entry name" value="Peptidoglycan-bd-like"/>
</dbReference>
<dbReference type="EMBL" id="BAAALV010000002">
    <property type="protein sequence ID" value="GAA1914075.1"/>
    <property type="molecule type" value="Genomic_DNA"/>
</dbReference>
<name>A0ABN2P6R5_9MICC</name>
<feature type="region of interest" description="Disordered" evidence="1">
    <location>
        <begin position="1"/>
        <end position="23"/>
    </location>
</feature>
<sequence length="370" mass="38207">MSTDVNTTDVPNRAEPAARQRPKKRRTIILSAVVVAVVAAVVGVLALTPQSGNDSDTKKPLSLETKTVARGPLKEQLRLQGTLGFSQPRTVGTTPGGTVTSMPAPGTVVGNGGELFRINDVPVLLLHGALPAWRDFAPGMSDGADVLQLETALGNLGYLGGVADEHFDAYTKWAIWNWQNAMGVETTGELTLGRVIFAPADQRVSGHKAKAGDAASAEILSMTGTNKVVAVELDTRQQTLAQRDAKVTIVLPGGKETVATVTDVGAPTETEGGEGKQVKVPVTLTLDDAEAGGTMENVAVTAMFSRVLSEDALLVPVVALLAQPGGGFAVEVATGSTTKLTPVELGTFADGLVIVTGGELAEGDTVVVAK</sequence>
<keyword evidence="2" id="KW-1133">Transmembrane helix</keyword>
<keyword evidence="2" id="KW-0472">Membrane</keyword>
<dbReference type="Pfam" id="PF01471">
    <property type="entry name" value="PG_binding_1"/>
    <property type="match status" value="1"/>
</dbReference>